<keyword evidence="3" id="KW-1185">Reference proteome</keyword>
<dbReference type="InterPro" id="IPR025324">
    <property type="entry name" value="DUF4230"/>
</dbReference>
<dbReference type="Pfam" id="PF14014">
    <property type="entry name" value="DUF4230"/>
    <property type="match status" value="1"/>
</dbReference>
<reference evidence="2 3" key="1">
    <citation type="submission" date="2019-07" db="EMBL/GenBank/DDBJ databases">
        <title>Sphingomonas alkalisoli sp. nov., isolated from rhizosphere soil of Suaedae salsa.</title>
        <authorList>
            <person name="Zhang H."/>
            <person name="Xu L."/>
            <person name="Zhang J.-X."/>
            <person name="Sun J.-Q."/>
        </authorList>
    </citation>
    <scope>NUCLEOTIDE SEQUENCE [LARGE SCALE GENOMIC DNA]</scope>
    <source>
        <strain evidence="2 3">XS-10</strain>
    </source>
</reference>
<evidence type="ECO:0000313" key="3">
    <source>
        <dbReference type="Proteomes" id="UP000318055"/>
    </source>
</evidence>
<sequence>MDQGGIRQRGGIAQGCVIALGVILAMALAAGATAYFVGRSAFDRLTGGPDPVTVASASLQGLREQNRLSAFAARYVAVVTTTQTRLGLTAQKTLIMPGSVRYEVDLGKLSQRDVIWDPATRKLSIALPPLEVVGPEVDLNAIREYGEGGMLMALTDSEDRLDAANRAAGQKELIRQAREATPMRLARDATRRAVERSFSMPLRATGMDVTVEALFPDERTPQDNERWDVSRSIEQVMKDRAAREASEN</sequence>
<evidence type="ECO:0000256" key="1">
    <source>
        <dbReference type="SAM" id="Phobius"/>
    </source>
</evidence>
<proteinExistence type="predicted"/>
<dbReference type="KEGG" id="ssua:FPZ54_02130"/>
<protein>
    <submittedName>
        <fullName evidence="2">DUF4230 domain-containing protein</fullName>
    </submittedName>
</protein>
<name>A0A518RBZ3_9SPHN</name>
<gene>
    <name evidence="2" type="ORF">FPZ54_02130</name>
</gene>
<organism evidence="2 3">
    <name type="scientific">Sphingomonas suaedae</name>
    <dbReference type="NCBI Taxonomy" id="2599297"/>
    <lineage>
        <taxon>Bacteria</taxon>
        <taxon>Pseudomonadati</taxon>
        <taxon>Pseudomonadota</taxon>
        <taxon>Alphaproteobacteria</taxon>
        <taxon>Sphingomonadales</taxon>
        <taxon>Sphingomonadaceae</taxon>
        <taxon>Sphingomonas</taxon>
    </lineage>
</organism>
<dbReference type="RefSeq" id="WP_145844632.1">
    <property type="nucleotide sequence ID" value="NZ_CP042239.1"/>
</dbReference>
<accession>A0A518RBZ3</accession>
<keyword evidence="1" id="KW-0812">Transmembrane</keyword>
<keyword evidence="1" id="KW-0472">Membrane</keyword>
<dbReference type="OrthoDB" id="7558887at2"/>
<dbReference type="Proteomes" id="UP000318055">
    <property type="component" value="Chromosome"/>
</dbReference>
<dbReference type="EMBL" id="CP042239">
    <property type="protein sequence ID" value="QDX24944.1"/>
    <property type="molecule type" value="Genomic_DNA"/>
</dbReference>
<feature type="transmembrane region" description="Helical" evidence="1">
    <location>
        <begin position="12"/>
        <end position="37"/>
    </location>
</feature>
<keyword evidence="1" id="KW-1133">Transmembrane helix</keyword>
<evidence type="ECO:0000313" key="2">
    <source>
        <dbReference type="EMBL" id="QDX24944.1"/>
    </source>
</evidence>
<dbReference type="AlphaFoldDB" id="A0A518RBZ3"/>